<proteinExistence type="predicted"/>
<reference evidence="1 2" key="1">
    <citation type="submission" date="2019-03" db="EMBL/GenBank/DDBJ databases">
        <title>Genomic Encyclopedia of Archaeal and Bacterial Type Strains, Phase II (KMG-II): from individual species to whole genera.</title>
        <authorList>
            <person name="Goeker M."/>
        </authorList>
    </citation>
    <scope>NUCLEOTIDE SEQUENCE [LARGE SCALE GENOMIC DNA]</scope>
    <source>
        <strain evidence="1 2">DSM 15235</strain>
    </source>
</reference>
<sequence>MRWKILIISIIWESEYHQQDLAIKRDESLGDGGGGITIGDLMDALFPNSGENYQPNFEQFDFSRFGIENDEEPVSFFGKNDEAQFHQVFKQMHNLFKDTKGDGIFRVYAHGNFGTLFNGEDRIKDAKTFDAVMKSKNKNWANVDKMKDPILILFACLSGQSSMQNEAIGKQISKAHPNLTVIAFKGFVTYDPGSNGIKNINAAQNTGDGRGGIVFYRNGEYLTGYSYQQFLKKYPNFK</sequence>
<accession>A0ABY2G216</accession>
<protein>
    <submittedName>
        <fullName evidence="1">Uncharacterized protein</fullName>
    </submittedName>
</protein>
<name>A0ABY2G216_9FLAO</name>
<keyword evidence="2" id="KW-1185">Reference proteome</keyword>
<dbReference type="RefSeq" id="WP_185144943.1">
    <property type="nucleotide sequence ID" value="NZ_RJTX01000001.1"/>
</dbReference>
<gene>
    <name evidence="1" type="ORF">BCF50_1499</name>
</gene>
<organism evidence="1 2">
    <name type="scientific">Chryseobacterium daecheongense</name>
    <dbReference type="NCBI Taxonomy" id="192389"/>
    <lineage>
        <taxon>Bacteria</taxon>
        <taxon>Pseudomonadati</taxon>
        <taxon>Bacteroidota</taxon>
        <taxon>Flavobacteriia</taxon>
        <taxon>Flavobacteriales</taxon>
        <taxon>Weeksellaceae</taxon>
        <taxon>Chryseobacterium group</taxon>
        <taxon>Chryseobacterium</taxon>
    </lineage>
</organism>
<evidence type="ECO:0000313" key="1">
    <source>
        <dbReference type="EMBL" id="TDX95716.1"/>
    </source>
</evidence>
<evidence type="ECO:0000313" key="2">
    <source>
        <dbReference type="Proteomes" id="UP000295709"/>
    </source>
</evidence>
<dbReference type="EMBL" id="SOQW01000001">
    <property type="protein sequence ID" value="TDX95716.1"/>
    <property type="molecule type" value="Genomic_DNA"/>
</dbReference>
<dbReference type="Proteomes" id="UP000295709">
    <property type="component" value="Unassembled WGS sequence"/>
</dbReference>
<comment type="caution">
    <text evidence="1">The sequence shown here is derived from an EMBL/GenBank/DDBJ whole genome shotgun (WGS) entry which is preliminary data.</text>
</comment>